<proteinExistence type="predicted"/>
<keyword evidence="1" id="KW-0732">Signal</keyword>
<evidence type="ECO:0008006" key="4">
    <source>
        <dbReference type="Google" id="ProtNLM"/>
    </source>
</evidence>
<dbReference type="EMBL" id="JAHMHQ010000008">
    <property type="protein sequence ID" value="KAK1637528.1"/>
    <property type="molecule type" value="Genomic_DNA"/>
</dbReference>
<evidence type="ECO:0000313" key="2">
    <source>
        <dbReference type="EMBL" id="KAK1637528.1"/>
    </source>
</evidence>
<feature type="signal peptide" evidence="1">
    <location>
        <begin position="1"/>
        <end position="16"/>
    </location>
</feature>
<dbReference type="Proteomes" id="UP001243989">
    <property type="component" value="Unassembled WGS sequence"/>
</dbReference>
<dbReference type="RefSeq" id="XP_060446135.1">
    <property type="nucleotide sequence ID" value="XM_060590216.1"/>
</dbReference>
<dbReference type="GeneID" id="85475078"/>
<accession>A0AAI9ZSY8</accession>
<comment type="caution">
    <text evidence="2">The sequence shown here is derived from an EMBL/GenBank/DDBJ whole genome shotgun (WGS) entry which is preliminary data.</text>
</comment>
<feature type="chain" id="PRO_5042580763" description="Secreted protein" evidence="1">
    <location>
        <begin position="17"/>
        <end position="70"/>
    </location>
</feature>
<name>A0AAI9ZSY8_9PEZI</name>
<keyword evidence="3" id="KW-1185">Reference proteome</keyword>
<sequence length="70" mass="7407">MLLCILHFSTQPAVLSVISVEPCGPEASSSSTHGAASPIVHGKIDGSESLLLILHLVARYRDTRKPLIGD</sequence>
<evidence type="ECO:0000256" key="1">
    <source>
        <dbReference type="SAM" id="SignalP"/>
    </source>
</evidence>
<organism evidence="2 3">
    <name type="scientific">Colletotrichum phormii</name>
    <dbReference type="NCBI Taxonomy" id="359342"/>
    <lineage>
        <taxon>Eukaryota</taxon>
        <taxon>Fungi</taxon>
        <taxon>Dikarya</taxon>
        <taxon>Ascomycota</taxon>
        <taxon>Pezizomycotina</taxon>
        <taxon>Sordariomycetes</taxon>
        <taxon>Hypocreomycetidae</taxon>
        <taxon>Glomerellales</taxon>
        <taxon>Glomerellaceae</taxon>
        <taxon>Colletotrichum</taxon>
        <taxon>Colletotrichum acutatum species complex</taxon>
    </lineage>
</organism>
<dbReference type="AlphaFoldDB" id="A0AAI9ZSY8"/>
<evidence type="ECO:0000313" key="3">
    <source>
        <dbReference type="Proteomes" id="UP001243989"/>
    </source>
</evidence>
<protein>
    <recommendedName>
        <fullName evidence="4">Secreted protein</fullName>
    </recommendedName>
</protein>
<gene>
    <name evidence="2" type="ORF">BDP81DRAFT_425408</name>
</gene>
<reference evidence="2" key="1">
    <citation type="submission" date="2021-06" db="EMBL/GenBank/DDBJ databases">
        <title>Comparative genomics, transcriptomics and evolutionary studies reveal genomic signatures of adaptation to plant cell wall in hemibiotrophic fungi.</title>
        <authorList>
            <consortium name="DOE Joint Genome Institute"/>
            <person name="Baroncelli R."/>
            <person name="Diaz J.F."/>
            <person name="Benocci T."/>
            <person name="Peng M."/>
            <person name="Battaglia E."/>
            <person name="Haridas S."/>
            <person name="Andreopoulos W."/>
            <person name="Labutti K."/>
            <person name="Pangilinan J."/>
            <person name="Floch G.L."/>
            <person name="Makela M.R."/>
            <person name="Henrissat B."/>
            <person name="Grigoriev I.V."/>
            <person name="Crouch J.A."/>
            <person name="De Vries R.P."/>
            <person name="Sukno S.A."/>
            <person name="Thon M.R."/>
        </authorList>
    </citation>
    <scope>NUCLEOTIDE SEQUENCE</scope>
    <source>
        <strain evidence="2">CBS 102054</strain>
    </source>
</reference>